<dbReference type="GeneID" id="19524843"/>
<dbReference type="KEGG" id="vg:19524843"/>
<sequence length="68" mass="7843">MALVQTKFKRLKLNAGFTLKLGGPLCVKISEKEYHDGSITEICPPIVKADPKQLVWVDSFQVKKWWKR</sequence>
<dbReference type="EMBL" id="KF582788">
    <property type="protein sequence ID" value="AIA80085.1"/>
    <property type="molecule type" value="Genomic_DNA"/>
</dbReference>
<dbReference type="RefSeq" id="YP_009037441.1">
    <property type="nucleotide sequence ID" value="NC_024124.2"/>
</dbReference>
<gene>
    <name evidence="1" type="ORF">JS09_0118</name>
</gene>
<dbReference type="OrthoDB" id="22437at10239"/>
<dbReference type="Proteomes" id="UP000019733">
    <property type="component" value="Segment"/>
</dbReference>
<evidence type="ECO:0000313" key="2">
    <source>
        <dbReference type="Proteomes" id="UP000019733"/>
    </source>
</evidence>
<evidence type="ECO:0000313" key="1">
    <source>
        <dbReference type="EMBL" id="AIA80085.1"/>
    </source>
</evidence>
<accession>A0A060BHU9</accession>
<protein>
    <submittedName>
        <fullName evidence="1">Uncharacterized protein</fullName>
    </submittedName>
</protein>
<proteinExistence type="predicted"/>
<name>A0A060BHU9_9CAUD</name>
<reference evidence="1" key="1">
    <citation type="submission" date="2015-07" db="EMBL/GenBank/DDBJ databases">
        <title>Isolation and characterization of a novel lytic T4-like coliphage vB_EcoM_JS09 infecting APEC.</title>
        <authorList>
            <person name="Zhou Y."/>
            <person name="Bao H.D."/>
            <person name="Zhang H."/>
            <person name="Wang R."/>
        </authorList>
    </citation>
    <scope>NUCLEOTIDE SEQUENCE</scope>
</reference>
<organism evidence="1 2">
    <name type="scientific">Escherichia phage vB_EcoM_JS09</name>
    <dbReference type="NCBI Taxonomy" id="1430444"/>
    <lineage>
        <taxon>Viruses</taxon>
        <taxon>Duplodnaviria</taxon>
        <taxon>Heunggongvirae</taxon>
        <taxon>Uroviricota</taxon>
        <taxon>Caudoviricetes</taxon>
        <taxon>Pantevenvirales</taxon>
        <taxon>Straboviridae</taxon>
        <taxon>Tevenvirinae</taxon>
        <taxon>Mosigvirus</taxon>
        <taxon>Mosigvirus JS09</taxon>
    </lineage>
</organism>
<keyword evidence="2" id="KW-1185">Reference proteome</keyword>